<evidence type="ECO:0000256" key="2">
    <source>
        <dbReference type="RuleBase" id="RU003616"/>
    </source>
</evidence>
<comment type="similarity">
    <text evidence="1 2">Belongs to the small heat shock protein (HSP20) family.</text>
</comment>
<dbReference type="InterPro" id="IPR008978">
    <property type="entry name" value="HSP20-like_chaperone"/>
</dbReference>
<evidence type="ECO:0000313" key="4">
    <source>
        <dbReference type="Proteomes" id="UP000487649"/>
    </source>
</evidence>
<dbReference type="RefSeq" id="WP_006785005.1">
    <property type="nucleotide sequence ID" value="NZ_CABJBH010000007.1"/>
</dbReference>
<reference evidence="3 4" key="1">
    <citation type="journal article" date="2019" name="Nat. Med.">
        <title>A library of human gut bacterial isolates paired with longitudinal multiomics data enables mechanistic microbiome research.</title>
        <authorList>
            <person name="Poyet M."/>
            <person name="Groussin M."/>
            <person name="Gibbons S.M."/>
            <person name="Avila-Pacheco J."/>
            <person name="Jiang X."/>
            <person name="Kearney S.M."/>
            <person name="Perrotta A.R."/>
            <person name="Berdy B."/>
            <person name="Zhao S."/>
            <person name="Lieberman T.D."/>
            <person name="Swanson P.K."/>
            <person name="Smith M."/>
            <person name="Roesemann S."/>
            <person name="Alexander J.E."/>
            <person name="Rich S.A."/>
            <person name="Livny J."/>
            <person name="Vlamakis H."/>
            <person name="Clish C."/>
            <person name="Bullock K."/>
            <person name="Deik A."/>
            <person name="Scott J."/>
            <person name="Pierce K.A."/>
            <person name="Xavier R.J."/>
            <person name="Alm E.J."/>
        </authorList>
    </citation>
    <scope>NUCLEOTIDE SEQUENCE [LARGE SCALE GENOMIC DNA]</scope>
    <source>
        <strain evidence="3 4">BIOML-A198</strain>
    </source>
</reference>
<name>A0A173T3B8_9FIRM</name>
<sequence>MFNLTPFKNQTNQVSSGNGFFDLFNQMENMMFNSFQSSFNTMNNTSFIDQGSEYIFTLTLPNLKRENIQLVVEDQLLILTVKQEYQATQDGAQSYQSSSFSQTFNLGDVESNKITARLNQDTLTIIFPKKATTVINRRVINVL</sequence>
<dbReference type="Gene3D" id="2.60.40.790">
    <property type="match status" value="1"/>
</dbReference>
<dbReference type="GeneID" id="60059076"/>
<comment type="caution">
    <text evidence="3">The sequence shown here is derived from an EMBL/GenBank/DDBJ whole genome shotgun (WGS) entry which is preliminary data.</text>
</comment>
<dbReference type="InterPro" id="IPR002068">
    <property type="entry name" value="A-crystallin/Hsp20_dom"/>
</dbReference>
<protein>
    <submittedName>
        <fullName evidence="3">Hsp20 family protein</fullName>
    </submittedName>
</protein>
<dbReference type="Proteomes" id="UP000487649">
    <property type="component" value="Unassembled WGS sequence"/>
</dbReference>
<evidence type="ECO:0000313" key="3">
    <source>
        <dbReference type="EMBL" id="MTK20382.1"/>
    </source>
</evidence>
<dbReference type="AlphaFoldDB" id="A0A173T3B8"/>
<proteinExistence type="inferred from homology"/>
<dbReference type="OrthoDB" id="1655444at2"/>
<organism evidence="3 4">
    <name type="scientific">Turicibacter sanguinis</name>
    <dbReference type="NCBI Taxonomy" id="154288"/>
    <lineage>
        <taxon>Bacteria</taxon>
        <taxon>Bacillati</taxon>
        <taxon>Bacillota</taxon>
        <taxon>Erysipelotrichia</taxon>
        <taxon>Erysipelotrichales</taxon>
        <taxon>Turicibacteraceae</taxon>
        <taxon>Turicibacter</taxon>
    </lineage>
</organism>
<dbReference type="EMBL" id="WMQE01000004">
    <property type="protein sequence ID" value="MTK20382.1"/>
    <property type="molecule type" value="Genomic_DNA"/>
</dbReference>
<gene>
    <name evidence="3" type="ORF">GMA92_02875</name>
</gene>
<dbReference type="Pfam" id="PF00011">
    <property type="entry name" value="HSP20"/>
    <property type="match status" value="1"/>
</dbReference>
<dbReference type="SUPFAM" id="SSF49764">
    <property type="entry name" value="HSP20-like chaperones"/>
    <property type="match status" value="1"/>
</dbReference>
<dbReference type="PROSITE" id="PS01031">
    <property type="entry name" value="SHSP"/>
    <property type="match status" value="1"/>
</dbReference>
<dbReference type="CDD" id="cd06464">
    <property type="entry name" value="ACD_sHsps-like"/>
    <property type="match status" value="1"/>
</dbReference>
<evidence type="ECO:0000256" key="1">
    <source>
        <dbReference type="PROSITE-ProRule" id="PRU00285"/>
    </source>
</evidence>
<accession>A0A173T3B8</accession>